<dbReference type="EMBL" id="CP108090">
    <property type="protein sequence ID" value="WUQ17274.1"/>
    <property type="molecule type" value="Genomic_DNA"/>
</dbReference>
<organism evidence="1 2">
    <name type="scientific">Streptomyces virginiae</name>
    <name type="common">Streptomyces cinnamonensis</name>
    <dbReference type="NCBI Taxonomy" id="1961"/>
    <lineage>
        <taxon>Bacteria</taxon>
        <taxon>Bacillati</taxon>
        <taxon>Actinomycetota</taxon>
        <taxon>Actinomycetes</taxon>
        <taxon>Kitasatosporales</taxon>
        <taxon>Streptomycetaceae</taxon>
        <taxon>Streptomyces</taxon>
    </lineage>
</organism>
<gene>
    <name evidence="1" type="ORF">OG517_41115</name>
</gene>
<reference evidence="1" key="1">
    <citation type="submission" date="2022-10" db="EMBL/GenBank/DDBJ databases">
        <title>The complete genomes of actinobacterial strains from the NBC collection.</title>
        <authorList>
            <person name="Joergensen T.S."/>
            <person name="Alvarez Arevalo M."/>
            <person name="Sterndorff E.B."/>
            <person name="Faurdal D."/>
            <person name="Vuksanovic O."/>
            <person name="Mourched A.-S."/>
            <person name="Charusanti P."/>
            <person name="Shaw S."/>
            <person name="Blin K."/>
            <person name="Weber T."/>
        </authorList>
    </citation>
    <scope>NUCLEOTIDE SEQUENCE</scope>
    <source>
        <strain evidence="1">NBC_00248</strain>
    </source>
</reference>
<sequence>MTPQPEAAPQAGAAAPTQLVLPAAERGATVIPDKVVARIAARAAKEALATDTDTSGAHAKLAGPRASVTVGSGTARLGLTLDLPYPVDLAGVSRRLQQYVSERVAHLTGMRVTEVTLAIEHLIPADGLERRRVQ</sequence>
<dbReference type="RefSeq" id="WP_328965498.1">
    <property type="nucleotide sequence ID" value="NZ_CP108090.1"/>
</dbReference>
<proteinExistence type="predicted"/>
<dbReference type="Proteomes" id="UP001432039">
    <property type="component" value="Chromosome"/>
</dbReference>
<name>A0ABZ1TS12_STRVG</name>
<protein>
    <submittedName>
        <fullName evidence="1">Asp23/Gls24 family envelope stress response protein</fullName>
    </submittedName>
</protein>
<keyword evidence="2" id="KW-1185">Reference proteome</keyword>
<accession>A0ABZ1TS12</accession>
<evidence type="ECO:0000313" key="1">
    <source>
        <dbReference type="EMBL" id="WUQ17274.1"/>
    </source>
</evidence>
<evidence type="ECO:0000313" key="2">
    <source>
        <dbReference type="Proteomes" id="UP001432039"/>
    </source>
</evidence>